<sequence>MLHYWPRIKTNTTLESFEPLRYVENTEGGGFPPPASFHTAEADRLYVAACFEHALDGATGLEFLLCRLLHDHTQAFTEPLQAQTPTPIEGSNANSVALQHLSCQALLATTLVAKIASHRSWVMDPGRSRAEEIEAATFTIALSKLGVLFLSEDDESVPYMILAAYLLMFYSYPYAALKYIQAAGDRLGRCGQRPVDNLWWRRRFQDCLMVHHIVESDILLTIDGLPSSAALAHARVLCEEKMPEERDRMFPTTPTTEPTAAIQNRVLLSKAFEITSIQNRTLSQLYSIEMAYSPPSALGGHIAALKADLCRWFDSLPLAWHFPRDLTGAITIRSPKFLEGLRRSYYVVEFMMCRPIVYYIAHETYERQETSPRASEGAMLGLANLPFWVSDACHRCLQCAALLILGKVKGWFELHLLWGAALTLALAASTPELTTLIPVYGATIDANYLLDKVETILDLHSTRSSIVPTCATVLRNVRQNLSVSSATAAQSMHLMGISAFGPVQELFAQLQQEVVSV</sequence>
<evidence type="ECO:0008006" key="3">
    <source>
        <dbReference type="Google" id="ProtNLM"/>
    </source>
</evidence>
<gene>
    <name evidence="1" type="ORF">EKO27_g892</name>
</gene>
<proteinExistence type="predicted"/>
<organism evidence="1 2">
    <name type="scientific">Xylaria grammica</name>
    <dbReference type="NCBI Taxonomy" id="363999"/>
    <lineage>
        <taxon>Eukaryota</taxon>
        <taxon>Fungi</taxon>
        <taxon>Dikarya</taxon>
        <taxon>Ascomycota</taxon>
        <taxon>Pezizomycotina</taxon>
        <taxon>Sordariomycetes</taxon>
        <taxon>Xylariomycetidae</taxon>
        <taxon>Xylariales</taxon>
        <taxon>Xylariaceae</taxon>
        <taxon>Xylaria</taxon>
    </lineage>
</organism>
<dbReference type="EMBL" id="RYZI01000011">
    <property type="protein sequence ID" value="RWA14209.1"/>
    <property type="molecule type" value="Genomic_DNA"/>
</dbReference>
<dbReference type="PANTHER" id="PTHR47785">
    <property type="entry name" value="ZN(II)2CYS6 TRANSCRIPTION FACTOR (EUROFUNG)-RELATED-RELATED"/>
    <property type="match status" value="1"/>
</dbReference>
<protein>
    <recommendedName>
        <fullName evidence="3">Transcription factor domain-containing protein</fullName>
    </recommendedName>
</protein>
<evidence type="ECO:0000313" key="2">
    <source>
        <dbReference type="Proteomes" id="UP000286045"/>
    </source>
</evidence>
<name>A0A439DIH9_9PEZI</name>
<dbReference type="AlphaFoldDB" id="A0A439DIH9"/>
<accession>A0A439DIH9</accession>
<evidence type="ECO:0000313" key="1">
    <source>
        <dbReference type="EMBL" id="RWA14209.1"/>
    </source>
</evidence>
<reference evidence="1 2" key="1">
    <citation type="submission" date="2018-12" db="EMBL/GenBank/DDBJ databases">
        <title>Draft genome sequence of Xylaria grammica IHI A82.</title>
        <authorList>
            <person name="Buettner E."/>
            <person name="Kellner H."/>
        </authorList>
    </citation>
    <scope>NUCLEOTIDE SEQUENCE [LARGE SCALE GENOMIC DNA]</scope>
    <source>
        <strain evidence="1 2">IHI A82</strain>
    </source>
</reference>
<dbReference type="Proteomes" id="UP000286045">
    <property type="component" value="Unassembled WGS sequence"/>
</dbReference>
<comment type="caution">
    <text evidence="1">The sequence shown here is derived from an EMBL/GenBank/DDBJ whole genome shotgun (WGS) entry which is preliminary data.</text>
</comment>
<dbReference type="InterPro" id="IPR053181">
    <property type="entry name" value="EcdB-like_regulator"/>
</dbReference>
<keyword evidence="2" id="KW-1185">Reference proteome</keyword>